<proteinExistence type="predicted"/>
<evidence type="ECO:0000256" key="1">
    <source>
        <dbReference type="SAM" id="MobiDB-lite"/>
    </source>
</evidence>
<protein>
    <submittedName>
        <fullName evidence="2">Uncharacterized protein</fullName>
    </submittedName>
</protein>
<reference evidence="2 3" key="2">
    <citation type="journal article" date="2017" name="Sci. Rep.">
        <title>Ant-infecting Ophiocordyceps genomes reveal a high diversity of potential behavioral manipulation genes and a possible major role for enterotoxins.</title>
        <authorList>
            <person name="de Bekker C."/>
            <person name="Ohm R.A."/>
            <person name="Evans H.C."/>
            <person name="Brachmann A."/>
            <person name="Hughes D.P."/>
        </authorList>
    </citation>
    <scope>NUCLEOTIDE SEQUENCE [LARGE SCALE GENOMIC DNA]</scope>
    <source>
        <strain evidence="2 3">SC16a</strain>
    </source>
</reference>
<dbReference type="Proteomes" id="UP000037136">
    <property type="component" value="Unassembled WGS sequence"/>
</dbReference>
<reference evidence="2 3" key="1">
    <citation type="journal article" date="2015" name="BMC Genomics">
        <title>Gene expression during zombie ant biting behavior reflects the complexity underlying fungal parasitic behavioral manipulation.</title>
        <authorList>
            <person name="de Bekker C."/>
            <person name="Ohm R.A."/>
            <person name="Loreto R.G."/>
            <person name="Sebastian A."/>
            <person name="Albert I."/>
            <person name="Merrow M."/>
            <person name="Brachmann A."/>
            <person name="Hughes D.P."/>
        </authorList>
    </citation>
    <scope>NUCLEOTIDE SEQUENCE [LARGE SCALE GENOMIC DNA]</scope>
    <source>
        <strain evidence="2 3">SC16a</strain>
    </source>
</reference>
<dbReference type="EMBL" id="LAZP02000070">
    <property type="protein sequence ID" value="PFH61475.1"/>
    <property type="molecule type" value="Genomic_DNA"/>
</dbReference>
<gene>
    <name evidence="2" type="ORF">XA68_17306</name>
</gene>
<evidence type="ECO:0000313" key="2">
    <source>
        <dbReference type="EMBL" id="PFH61475.1"/>
    </source>
</evidence>
<feature type="compositionally biased region" description="Polar residues" evidence="1">
    <location>
        <begin position="95"/>
        <end position="105"/>
    </location>
</feature>
<evidence type="ECO:0000313" key="3">
    <source>
        <dbReference type="Proteomes" id="UP000037136"/>
    </source>
</evidence>
<name>A0A2A9PJ02_OPHUN</name>
<feature type="region of interest" description="Disordered" evidence="1">
    <location>
        <begin position="86"/>
        <end position="106"/>
    </location>
</feature>
<keyword evidence="3" id="KW-1185">Reference proteome</keyword>
<accession>A0A2A9PJ02</accession>
<comment type="caution">
    <text evidence="2">The sequence shown here is derived from an EMBL/GenBank/DDBJ whole genome shotgun (WGS) entry which is preliminary data.</text>
</comment>
<dbReference type="AlphaFoldDB" id="A0A2A9PJ02"/>
<organism evidence="2 3">
    <name type="scientific">Ophiocordyceps unilateralis</name>
    <name type="common">Zombie-ant fungus</name>
    <name type="synonym">Torrubia unilateralis</name>
    <dbReference type="NCBI Taxonomy" id="268505"/>
    <lineage>
        <taxon>Eukaryota</taxon>
        <taxon>Fungi</taxon>
        <taxon>Dikarya</taxon>
        <taxon>Ascomycota</taxon>
        <taxon>Pezizomycotina</taxon>
        <taxon>Sordariomycetes</taxon>
        <taxon>Hypocreomycetidae</taxon>
        <taxon>Hypocreales</taxon>
        <taxon>Ophiocordycipitaceae</taxon>
        <taxon>Ophiocordyceps</taxon>
    </lineage>
</organism>
<sequence length="217" mass="24937">MQFMLRLELIPHTDKFRTYVYTFHRQSPECEKKLEPLYPSSPDAMGSGHLAQHHRLIRGGSRCRRSHLFRGMAKTSQLGIEYDHGRKSKAKRFQQKSPQRQSGVTRPSVRGNFLIAAASGGGKLQFADFSAKYCLRQLSLVHIPLSFDPDRSVRCKPLYPARRKNQLKLAFTPFTYTLFWRLLSRKNPEPEGKQPPRFAYMYYCGASKPAAPIFAAQ</sequence>